<proteinExistence type="predicted"/>
<evidence type="ECO:0000313" key="3">
    <source>
        <dbReference type="Proteomes" id="UP001176517"/>
    </source>
</evidence>
<evidence type="ECO:0000256" key="1">
    <source>
        <dbReference type="SAM" id="MobiDB-lite"/>
    </source>
</evidence>
<sequence>MAASSSSSSSSSLGRLLQSTRIATWDPTIPQLYNAPPAFAARGQYGFKRTIPPPEPKVNPVTSRTPSLPSITRNRNIDLVCPDTPDGIAVWAIDAQHPRFLKTFQEKGVNLNTYDTSARASANSRARKPIATEPDTYFDTSSRRLLPSEVDPNDEQALERARSGLARPYGQSARKNPANIPILSNSGSILLYSGRSDRHPGYTTLDIVPNYSRMSDKQFEAYLQHIRTKVRPALVRHLAGQDRVAGPATAKASARARQAEDRKLAAQAEQAKRSGVETETADAHAEIAAARDPNTIPVQDSTPNFVVDMWDASRALASSYTTTFLRSQFASRAVQSDSMTLPASSGSLVPKGDTPELHINGGLQYDTPDEIYTSRLHRPPGLPGHLLHRVEEPRGSRQRRAMFSSSDTSNRGGAAVSVGSHVAHLPGPVLPPQLDHLDSVHEMAASDKNGAAQKAQPHLLVRAMTAHKADQPTAEKARYFPGSPVTPSPVGVSPTALLATSAAGRTIGSAREHVVLPDPTSVHVRVRPIYMDEVYSTDNRPLSANREARTPGTPANIAAPPERVGSGSQLPGVISVAGPGSFYGGVKFANRSRLTTSMVANSMRADAAGGRKEGGGSRNSLLAVLGQGSNRNRNADGDEESGLGKRLRRTSVGPSARPKHQSNIKK</sequence>
<dbReference type="InterPro" id="IPR016712">
    <property type="entry name" value="Rbsml_bS1m-like"/>
</dbReference>
<comment type="caution">
    <text evidence="2">The sequence shown here is derived from an EMBL/GenBank/DDBJ whole genome shotgun (WGS) entry which is preliminary data.</text>
</comment>
<keyword evidence="3" id="KW-1185">Reference proteome</keyword>
<accession>A0AAN6GSR7</accession>
<dbReference type="Proteomes" id="UP001176517">
    <property type="component" value="Unassembled WGS sequence"/>
</dbReference>
<reference evidence="2" key="1">
    <citation type="journal article" date="2023" name="PhytoFront">
        <title>Draft Genome Resources of Seven Strains of Tilletia horrida, Causal Agent of Kernel Smut of Rice.</title>
        <authorList>
            <person name="Khanal S."/>
            <person name="Antony Babu S."/>
            <person name="Zhou X.G."/>
        </authorList>
    </citation>
    <scope>NUCLEOTIDE SEQUENCE</scope>
    <source>
        <strain evidence="2">TX6</strain>
    </source>
</reference>
<name>A0AAN6GSR7_9BASI</name>
<evidence type="ECO:0000313" key="2">
    <source>
        <dbReference type="EMBL" id="KAK0551910.1"/>
    </source>
</evidence>
<protein>
    <submittedName>
        <fullName evidence="2">Uncharacterized protein</fullName>
    </submittedName>
</protein>
<dbReference type="EMBL" id="JAPDMZ010000070">
    <property type="protein sequence ID" value="KAK0551910.1"/>
    <property type="molecule type" value="Genomic_DNA"/>
</dbReference>
<feature type="region of interest" description="Disordered" evidence="1">
    <location>
        <begin position="542"/>
        <end position="566"/>
    </location>
</feature>
<feature type="region of interest" description="Disordered" evidence="1">
    <location>
        <begin position="393"/>
        <end position="414"/>
    </location>
</feature>
<organism evidence="2 3">
    <name type="scientific">Tilletia horrida</name>
    <dbReference type="NCBI Taxonomy" id="155126"/>
    <lineage>
        <taxon>Eukaryota</taxon>
        <taxon>Fungi</taxon>
        <taxon>Dikarya</taxon>
        <taxon>Basidiomycota</taxon>
        <taxon>Ustilaginomycotina</taxon>
        <taxon>Exobasidiomycetes</taxon>
        <taxon>Tilletiales</taxon>
        <taxon>Tilletiaceae</taxon>
        <taxon>Tilletia</taxon>
    </lineage>
</organism>
<feature type="compositionally biased region" description="Basic residues" evidence="1">
    <location>
        <begin position="657"/>
        <end position="666"/>
    </location>
</feature>
<dbReference type="PANTHER" id="PTHR28058:SF1">
    <property type="entry name" value="SMALL RIBOSOMAL SUBUNIT PROTEIN BS1M"/>
    <property type="match status" value="1"/>
</dbReference>
<gene>
    <name evidence="2" type="ORF">OC846_003091</name>
</gene>
<dbReference type="AlphaFoldDB" id="A0AAN6GSR7"/>
<dbReference type="PANTHER" id="PTHR28058">
    <property type="entry name" value="37S RIBOSOMAL PROTEIN MRP51, MITOCHONDRIAL"/>
    <property type="match status" value="1"/>
</dbReference>
<feature type="region of interest" description="Disordered" evidence="1">
    <location>
        <begin position="606"/>
        <end position="666"/>
    </location>
</feature>